<dbReference type="KEGG" id="spsw:Sps_00101"/>
<evidence type="ECO:0000256" key="2">
    <source>
        <dbReference type="ARBA" id="ARBA00004117"/>
    </source>
</evidence>
<keyword evidence="5 6" id="KW-0975">Bacterial flagellum</keyword>
<accession>A0A1S6HIH8</accession>
<feature type="chain" id="PRO_5013414061" description="Flagellar P-ring protein" evidence="6">
    <location>
        <begin position="25"/>
        <end position="377"/>
    </location>
</feature>
<name>A0A1S6HIH8_9GAMM</name>
<comment type="subunit">
    <text evidence="6">The basal body constitutes a major portion of the flagellar organelle and consists of four rings (L,P,S, and M) mounted on a central rod.</text>
</comment>
<evidence type="ECO:0000256" key="4">
    <source>
        <dbReference type="ARBA" id="ARBA00022729"/>
    </source>
</evidence>
<dbReference type="PRINTS" id="PR01010">
    <property type="entry name" value="FLGPRINGFLGI"/>
</dbReference>
<comment type="subcellular location">
    <subcellularLocation>
        <location evidence="2 6">Bacterial flagellum basal body</location>
    </subcellularLocation>
</comment>
<dbReference type="InterPro" id="IPR001782">
    <property type="entry name" value="Flag_FlgI"/>
</dbReference>
<keyword evidence="8" id="KW-1185">Reference proteome</keyword>
<keyword evidence="4 6" id="KW-0732">Signal</keyword>
<keyword evidence="7" id="KW-0969">Cilium</keyword>
<dbReference type="OrthoDB" id="9786431at2"/>
<evidence type="ECO:0000313" key="8">
    <source>
        <dbReference type="Proteomes" id="UP000189545"/>
    </source>
</evidence>
<dbReference type="NCBIfam" id="NF003676">
    <property type="entry name" value="PRK05303.1"/>
    <property type="match status" value="1"/>
</dbReference>
<sequence precursor="true">MRQISLFIASVTLVFAINHTPVQATGQTRYLMDIVDVQGIRDNQLVGYGLVVGLDGTGDRTQVRFTSQSIVNMLKQFGVQVDGRIDPKLKNVAAVAVHATVPPLASPGQTIDITVSSLGDAKSLRGGTLLMTPLRAVDGEIYAVGQGNLVVGGVSAQGRNGTSVTINVPTVGNIPNGALLEAPMESNFNDNEEIVLNLRAPSFMTARNIERQVNALFGPDVAQADSSAKVRIRAPQSNRERVTFMSMLEELQIEQGRKSPRVVFNSRTGTVVMGGDVVVRKAAVSHGNLTVSIIEQEYVSQPNAPMWGQGQGETVVISDSKVDIDTGDGHMFVWPEGIALEEVVRAVNSLGASPMDLMAILQALDEAGALEAELVVI</sequence>
<evidence type="ECO:0000256" key="6">
    <source>
        <dbReference type="HAMAP-Rule" id="MF_00416"/>
    </source>
</evidence>
<comment type="similarity">
    <text evidence="3 6">Belongs to the FlgI family.</text>
</comment>
<feature type="signal peptide" evidence="6">
    <location>
        <begin position="1"/>
        <end position="24"/>
    </location>
</feature>
<gene>
    <name evidence="6" type="primary">flgI</name>
    <name evidence="7" type="ORF">Sps_00101</name>
</gene>
<dbReference type="HAMAP" id="MF_00416">
    <property type="entry name" value="FlgI"/>
    <property type="match status" value="1"/>
</dbReference>
<dbReference type="GO" id="GO:0071973">
    <property type="term" value="P:bacterial-type flagellum-dependent cell motility"/>
    <property type="evidence" value="ECO:0007669"/>
    <property type="project" value="InterPro"/>
</dbReference>
<organism evidence="7 8">
    <name type="scientific">Shewanella psychrophila</name>
    <dbReference type="NCBI Taxonomy" id="225848"/>
    <lineage>
        <taxon>Bacteria</taxon>
        <taxon>Pseudomonadati</taxon>
        <taxon>Pseudomonadota</taxon>
        <taxon>Gammaproteobacteria</taxon>
        <taxon>Alteromonadales</taxon>
        <taxon>Shewanellaceae</taxon>
        <taxon>Shewanella</taxon>
    </lineage>
</organism>
<evidence type="ECO:0000313" key="7">
    <source>
        <dbReference type="EMBL" id="AQS35322.1"/>
    </source>
</evidence>
<dbReference type="STRING" id="225848.Sps_00101"/>
<comment type="function">
    <text evidence="1 6">Assembles around the rod to form the L-ring and probably protects the motor/basal body from shearing forces during rotation.</text>
</comment>
<dbReference type="PANTHER" id="PTHR30381:SF0">
    <property type="entry name" value="FLAGELLAR P-RING PROTEIN"/>
    <property type="match status" value="1"/>
</dbReference>
<dbReference type="Proteomes" id="UP000189545">
    <property type="component" value="Chromosome"/>
</dbReference>
<dbReference type="GO" id="GO:0005198">
    <property type="term" value="F:structural molecule activity"/>
    <property type="evidence" value="ECO:0007669"/>
    <property type="project" value="InterPro"/>
</dbReference>
<evidence type="ECO:0000256" key="3">
    <source>
        <dbReference type="ARBA" id="ARBA00008994"/>
    </source>
</evidence>
<dbReference type="Pfam" id="PF02119">
    <property type="entry name" value="FlgI"/>
    <property type="match status" value="1"/>
</dbReference>
<evidence type="ECO:0000256" key="5">
    <source>
        <dbReference type="ARBA" id="ARBA00023143"/>
    </source>
</evidence>
<keyword evidence="7" id="KW-0966">Cell projection</keyword>
<dbReference type="EMBL" id="CP014782">
    <property type="protein sequence ID" value="AQS35322.1"/>
    <property type="molecule type" value="Genomic_DNA"/>
</dbReference>
<reference evidence="7 8" key="1">
    <citation type="submission" date="2016-03" db="EMBL/GenBank/DDBJ databases">
        <title>Complete genome sequence of Shewanella psychrophila WP2, a deep sea bacterium isolated from west Pacific sediment.</title>
        <authorList>
            <person name="Xu G."/>
            <person name="Jian H."/>
        </authorList>
    </citation>
    <scope>NUCLEOTIDE SEQUENCE [LARGE SCALE GENOMIC DNA]</scope>
    <source>
        <strain evidence="7 8">WP2</strain>
    </source>
</reference>
<dbReference type="AlphaFoldDB" id="A0A1S6HIH8"/>
<protein>
    <recommendedName>
        <fullName evidence="6">Flagellar P-ring protein</fullName>
    </recommendedName>
    <alternativeName>
        <fullName evidence="6">Basal body P-ring protein</fullName>
    </alternativeName>
</protein>
<evidence type="ECO:0000256" key="1">
    <source>
        <dbReference type="ARBA" id="ARBA00002591"/>
    </source>
</evidence>
<dbReference type="GO" id="GO:0030288">
    <property type="term" value="C:outer membrane-bounded periplasmic space"/>
    <property type="evidence" value="ECO:0007669"/>
    <property type="project" value="InterPro"/>
</dbReference>
<dbReference type="GO" id="GO:0009428">
    <property type="term" value="C:bacterial-type flagellum basal body, distal rod, P ring"/>
    <property type="evidence" value="ECO:0007669"/>
    <property type="project" value="InterPro"/>
</dbReference>
<dbReference type="PANTHER" id="PTHR30381">
    <property type="entry name" value="FLAGELLAR P-RING PERIPLASMIC PROTEIN FLGI"/>
    <property type="match status" value="1"/>
</dbReference>
<keyword evidence="7" id="KW-0282">Flagellum</keyword>
<proteinExistence type="inferred from homology"/>